<evidence type="ECO:0000256" key="6">
    <source>
        <dbReference type="ARBA" id="ARBA00038999"/>
    </source>
</evidence>
<dbReference type="InterPro" id="IPR011009">
    <property type="entry name" value="Kinase-like_dom_sf"/>
</dbReference>
<evidence type="ECO:0000259" key="10">
    <source>
        <dbReference type="PROSITE" id="PS50011"/>
    </source>
</evidence>
<comment type="catalytic activity">
    <reaction evidence="8">
        <text>L-threonyl-[protein] + ATP = O-phospho-L-threonyl-[protein] + ADP + H(+)</text>
        <dbReference type="Rhea" id="RHEA:46608"/>
        <dbReference type="Rhea" id="RHEA-COMP:11060"/>
        <dbReference type="Rhea" id="RHEA-COMP:11605"/>
        <dbReference type="ChEBI" id="CHEBI:15378"/>
        <dbReference type="ChEBI" id="CHEBI:30013"/>
        <dbReference type="ChEBI" id="CHEBI:30616"/>
        <dbReference type="ChEBI" id="CHEBI:61977"/>
        <dbReference type="ChEBI" id="CHEBI:456216"/>
        <dbReference type="EC" id="2.7.12.2"/>
    </reaction>
</comment>
<dbReference type="AlphaFoldDB" id="A0A835YV97"/>
<evidence type="ECO:0000256" key="2">
    <source>
        <dbReference type="ARBA" id="ARBA00022741"/>
    </source>
</evidence>
<evidence type="ECO:0000256" key="3">
    <source>
        <dbReference type="ARBA" id="ARBA00022777"/>
    </source>
</evidence>
<dbReference type="GO" id="GO:0004708">
    <property type="term" value="F:MAP kinase kinase activity"/>
    <property type="evidence" value="ECO:0007669"/>
    <property type="project" value="UniProtKB-EC"/>
</dbReference>
<dbReference type="Proteomes" id="UP000664859">
    <property type="component" value="Unassembled WGS sequence"/>
</dbReference>
<evidence type="ECO:0000256" key="7">
    <source>
        <dbReference type="ARBA" id="ARBA00049014"/>
    </source>
</evidence>
<comment type="similarity">
    <text evidence="5">Belongs to the protein kinase superfamily. STE Ser/Thr protein kinase family. MAP kinase kinase subfamily.</text>
</comment>
<comment type="caution">
    <text evidence="11">The sequence shown here is derived from an EMBL/GenBank/DDBJ whole genome shotgun (WGS) entry which is preliminary data.</text>
</comment>
<evidence type="ECO:0000313" key="12">
    <source>
        <dbReference type="Proteomes" id="UP000664859"/>
    </source>
</evidence>
<proteinExistence type="inferred from homology"/>
<evidence type="ECO:0000313" key="11">
    <source>
        <dbReference type="EMBL" id="KAG5177228.1"/>
    </source>
</evidence>
<feature type="domain" description="Protein kinase" evidence="10">
    <location>
        <begin position="41"/>
        <end position="296"/>
    </location>
</feature>
<sequence>MPHRLLGGKAPSIVIPRDEYSQASTELSEVAPANSAVSADLEFGRLLGQGGCSFVVEARHRVTRNLYAVKVFNTYDKEKEQQLLRELITFESAACPCLVRFHGAFRSAGKVHMVLEHMDLGGLHDVLQLTEKCGPMPENVIAAIFYQVLWGLSYLHYERKLHRDIKPSNILMNRKGEVRLTDFGIATDLKEDALASTVVGTFRYMSPERLRGDEYGAAADVWSLGLVILELATGQVPFSTCNNQLDLNQLLEEVKVEIFIPWGQRSESLCEVLSACLHTEPNLRLPMAVLFDSPLFAETGIFSLDEAVDILREWISTQDVLMTPRMLSAVPGESAQEEEPRWKSVCDVSELQPPAGRAPIAAVTEEAEADESHSSPALRMICTWNSSDGGEDSASDGDLKLDDFGQHVPLRHLAHGDAPDDVNFNLRSFEKTPSRSRLGFGGYL</sequence>
<dbReference type="EMBL" id="JAFCMP010000527">
    <property type="protein sequence ID" value="KAG5177228.1"/>
    <property type="molecule type" value="Genomic_DNA"/>
</dbReference>
<dbReference type="GO" id="GO:0005524">
    <property type="term" value="F:ATP binding"/>
    <property type="evidence" value="ECO:0007669"/>
    <property type="project" value="UniProtKB-KW"/>
</dbReference>
<dbReference type="PROSITE" id="PS50011">
    <property type="entry name" value="PROTEIN_KINASE_DOM"/>
    <property type="match status" value="1"/>
</dbReference>
<dbReference type="SMART" id="SM00220">
    <property type="entry name" value="S_TKc"/>
    <property type="match status" value="1"/>
</dbReference>
<keyword evidence="12" id="KW-1185">Reference proteome</keyword>
<dbReference type="InterPro" id="IPR000719">
    <property type="entry name" value="Prot_kinase_dom"/>
</dbReference>
<keyword evidence="3 11" id="KW-0418">Kinase</keyword>
<evidence type="ECO:0000256" key="8">
    <source>
        <dbReference type="ARBA" id="ARBA00049299"/>
    </source>
</evidence>
<dbReference type="Gene3D" id="3.30.200.20">
    <property type="entry name" value="Phosphorylase Kinase, domain 1"/>
    <property type="match status" value="1"/>
</dbReference>
<protein>
    <recommendedName>
        <fullName evidence="6">mitogen-activated protein kinase kinase</fullName>
        <ecNumber evidence="6">2.7.12.2</ecNumber>
    </recommendedName>
</protein>
<evidence type="ECO:0000256" key="1">
    <source>
        <dbReference type="ARBA" id="ARBA00022679"/>
    </source>
</evidence>
<evidence type="ECO:0000256" key="9">
    <source>
        <dbReference type="ARBA" id="ARBA00051693"/>
    </source>
</evidence>
<keyword evidence="4" id="KW-0067">ATP-binding</keyword>
<evidence type="ECO:0000256" key="5">
    <source>
        <dbReference type="ARBA" id="ARBA00038035"/>
    </source>
</evidence>
<comment type="catalytic activity">
    <reaction evidence="9">
        <text>L-tyrosyl-[protein] + ATP = O-phospho-L-tyrosyl-[protein] + ADP + H(+)</text>
        <dbReference type="Rhea" id="RHEA:10596"/>
        <dbReference type="Rhea" id="RHEA-COMP:10136"/>
        <dbReference type="Rhea" id="RHEA-COMP:20101"/>
        <dbReference type="ChEBI" id="CHEBI:15378"/>
        <dbReference type="ChEBI" id="CHEBI:30616"/>
        <dbReference type="ChEBI" id="CHEBI:46858"/>
        <dbReference type="ChEBI" id="CHEBI:61978"/>
        <dbReference type="ChEBI" id="CHEBI:456216"/>
        <dbReference type="EC" id="2.7.12.2"/>
    </reaction>
</comment>
<dbReference type="PANTHER" id="PTHR48013">
    <property type="entry name" value="DUAL SPECIFICITY MITOGEN-ACTIVATED PROTEIN KINASE KINASE 5-RELATED"/>
    <property type="match status" value="1"/>
</dbReference>
<accession>A0A835YV97</accession>
<keyword evidence="2" id="KW-0547">Nucleotide-binding</keyword>
<dbReference type="SUPFAM" id="SSF56112">
    <property type="entry name" value="Protein kinase-like (PK-like)"/>
    <property type="match status" value="1"/>
</dbReference>
<name>A0A835YV97_9STRA</name>
<dbReference type="Pfam" id="PF00069">
    <property type="entry name" value="Pkinase"/>
    <property type="match status" value="1"/>
</dbReference>
<keyword evidence="1" id="KW-0808">Transferase</keyword>
<dbReference type="Gene3D" id="1.10.510.10">
    <property type="entry name" value="Transferase(Phosphotransferase) domain 1"/>
    <property type="match status" value="1"/>
</dbReference>
<comment type="catalytic activity">
    <reaction evidence="7">
        <text>L-seryl-[protein] + ATP = O-phospho-L-seryl-[protein] + ADP + H(+)</text>
        <dbReference type="Rhea" id="RHEA:17989"/>
        <dbReference type="Rhea" id="RHEA-COMP:9863"/>
        <dbReference type="Rhea" id="RHEA-COMP:11604"/>
        <dbReference type="ChEBI" id="CHEBI:15378"/>
        <dbReference type="ChEBI" id="CHEBI:29999"/>
        <dbReference type="ChEBI" id="CHEBI:30616"/>
        <dbReference type="ChEBI" id="CHEBI:83421"/>
        <dbReference type="ChEBI" id="CHEBI:456216"/>
        <dbReference type="EC" id="2.7.12.2"/>
    </reaction>
</comment>
<reference evidence="11" key="1">
    <citation type="submission" date="2021-02" db="EMBL/GenBank/DDBJ databases">
        <title>First Annotated Genome of the Yellow-green Alga Tribonema minus.</title>
        <authorList>
            <person name="Mahan K.M."/>
        </authorList>
    </citation>
    <scope>NUCLEOTIDE SEQUENCE</scope>
    <source>
        <strain evidence="11">UTEX B ZZ1240</strain>
    </source>
</reference>
<dbReference type="EC" id="2.7.12.2" evidence="6"/>
<gene>
    <name evidence="11" type="ORF">JKP88DRAFT_350763</name>
</gene>
<dbReference type="OrthoDB" id="10252354at2759"/>
<dbReference type="PANTHER" id="PTHR48013:SF9">
    <property type="entry name" value="DUAL SPECIFICITY MITOGEN-ACTIVATED PROTEIN KINASE KINASE 5"/>
    <property type="match status" value="1"/>
</dbReference>
<evidence type="ECO:0000256" key="4">
    <source>
        <dbReference type="ARBA" id="ARBA00022840"/>
    </source>
</evidence>
<organism evidence="11 12">
    <name type="scientific">Tribonema minus</name>
    <dbReference type="NCBI Taxonomy" id="303371"/>
    <lineage>
        <taxon>Eukaryota</taxon>
        <taxon>Sar</taxon>
        <taxon>Stramenopiles</taxon>
        <taxon>Ochrophyta</taxon>
        <taxon>PX clade</taxon>
        <taxon>Xanthophyceae</taxon>
        <taxon>Tribonematales</taxon>
        <taxon>Tribonemataceae</taxon>
        <taxon>Tribonema</taxon>
    </lineage>
</organism>